<reference evidence="2" key="2">
    <citation type="submission" date="2025-08" db="UniProtKB">
        <authorList>
            <consortium name="RefSeq"/>
        </authorList>
    </citation>
    <scope>IDENTIFICATION</scope>
    <source>
        <tissue evidence="2">Leaf</tissue>
    </source>
</reference>
<dbReference type="Proteomes" id="UP000790787">
    <property type="component" value="Chromosome 17"/>
</dbReference>
<organism evidence="1 2">
    <name type="scientific">Nicotiana tabacum</name>
    <name type="common">Common tobacco</name>
    <dbReference type="NCBI Taxonomy" id="4097"/>
    <lineage>
        <taxon>Eukaryota</taxon>
        <taxon>Viridiplantae</taxon>
        <taxon>Streptophyta</taxon>
        <taxon>Embryophyta</taxon>
        <taxon>Tracheophyta</taxon>
        <taxon>Spermatophyta</taxon>
        <taxon>Magnoliopsida</taxon>
        <taxon>eudicotyledons</taxon>
        <taxon>Gunneridae</taxon>
        <taxon>Pentapetalae</taxon>
        <taxon>asterids</taxon>
        <taxon>lamiids</taxon>
        <taxon>Solanales</taxon>
        <taxon>Solanaceae</taxon>
        <taxon>Nicotianoideae</taxon>
        <taxon>Nicotianeae</taxon>
        <taxon>Nicotiana</taxon>
    </lineage>
</organism>
<dbReference type="RefSeq" id="XP_075091796.1">
    <property type="nucleotide sequence ID" value="XM_075235695.1"/>
</dbReference>
<reference evidence="1" key="1">
    <citation type="journal article" date="2014" name="Nat. Commun.">
        <title>The tobacco genome sequence and its comparison with those of tomato and potato.</title>
        <authorList>
            <person name="Sierro N."/>
            <person name="Battey J.N."/>
            <person name="Ouadi S."/>
            <person name="Bakaher N."/>
            <person name="Bovet L."/>
            <person name="Willig A."/>
            <person name="Goepfert S."/>
            <person name="Peitsch M.C."/>
            <person name="Ivanov N.V."/>
        </authorList>
    </citation>
    <scope>NUCLEOTIDE SEQUENCE [LARGE SCALE GENOMIC DNA]</scope>
</reference>
<sequence length="511" mass="58680">MKKELEELEEVAPTDEEQELVTQDGGIDQLEPSQCMEQMKISIHALNSSLGYRTLKVTGYHAKKALSILIDTGSSNNFIEPELVRHLGCTVKSTRPQLVAAANENLMVDKVCIITWLLQAAEFSAEYLLLPLGSCGVVLGVQWLLTLGDIKMNFRKLTMEFWYKGRKHLFRGAGSQVKVQETKKLVKHAGDLSQLCMIKVVPMGSAEEQWYAFKVEEEPEEFLRKHVLVFFDDILIYSSTIEDHLIHLRSVFVEMSKHQFFAKKNKCFFGVQRIEYLRYFITAERVSTDPQKIEVVQNWPTSTTLKQLRGFLGLVGYYRRFIKEYKKGVENKVADALSRVAGAELLTLMVFPGDTDLFQAIIDSWNSDQELKHLIEELQADPHTHKHFTYFQSQLRRNGKLVIGKQELFSLQGVQLNTSSAYHPQSDRHTQVLNRSLETYLRCYCNEDAAKWYSCLPMAEYWYNTSFHSAIKTTPYEALYGRPPPLHLPYLPGESTSAEVDNTLLNRELKL</sequence>
<name>A0AC58T3I6_TOBAC</name>
<evidence type="ECO:0000313" key="2">
    <source>
        <dbReference type="RefSeq" id="XP_075091796.1"/>
    </source>
</evidence>
<evidence type="ECO:0000313" key="1">
    <source>
        <dbReference type="Proteomes" id="UP000790787"/>
    </source>
</evidence>
<accession>A0AC58T3I6</accession>
<keyword evidence="1" id="KW-1185">Reference proteome</keyword>
<gene>
    <name evidence="2" type="primary">LOC142171964</name>
</gene>
<protein>
    <submittedName>
        <fullName evidence="2">Uncharacterized protein LOC142171964</fullName>
    </submittedName>
</protein>
<proteinExistence type="predicted"/>